<comment type="caution">
    <text evidence="2">The sequence shown here is derived from an EMBL/GenBank/DDBJ whole genome shotgun (WGS) entry which is preliminary data.</text>
</comment>
<dbReference type="EMBL" id="JAHXZI010000005">
    <property type="protein sequence ID" value="MBW6434490.1"/>
    <property type="molecule type" value="Genomic_DNA"/>
</dbReference>
<dbReference type="InterPro" id="IPR016181">
    <property type="entry name" value="Acyl_CoA_acyltransferase"/>
</dbReference>
<feature type="domain" description="N-acetyltransferase" evidence="1">
    <location>
        <begin position="11"/>
        <end position="174"/>
    </location>
</feature>
<proteinExistence type="predicted"/>
<dbReference type="PANTHER" id="PTHR43792">
    <property type="entry name" value="GNAT FAMILY, PUTATIVE (AFU_ORTHOLOGUE AFUA_3G00765)-RELATED-RELATED"/>
    <property type="match status" value="1"/>
</dbReference>
<evidence type="ECO:0000313" key="2">
    <source>
        <dbReference type="EMBL" id="MBW6434490.1"/>
    </source>
</evidence>
<dbReference type="Gene3D" id="3.40.630.30">
    <property type="match status" value="1"/>
</dbReference>
<accession>A0ABS7B0I4</accession>
<reference evidence="2 3" key="1">
    <citation type="journal article" date="2013" name="Antonie Van Leeuwenhoek">
        <title>Actinoplanes hulinensis sp. nov., a novel actinomycete isolated from soybean root (Glycine max (L.) Merr).</title>
        <authorList>
            <person name="Shen Y."/>
            <person name="Liu C."/>
            <person name="Wang X."/>
            <person name="Zhao J."/>
            <person name="Jia F."/>
            <person name="Zhang Y."/>
            <person name="Wang L."/>
            <person name="Yang D."/>
            <person name="Xiang W."/>
        </authorList>
    </citation>
    <scope>NUCLEOTIDE SEQUENCE [LARGE SCALE GENOMIC DNA]</scope>
    <source>
        <strain evidence="2 3">NEAU-M9</strain>
    </source>
</reference>
<dbReference type="SUPFAM" id="SSF55729">
    <property type="entry name" value="Acyl-CoA N-acyltransferases (Nat)"/>
    <property type="match status" value="1"/>
</dbReference>
<organism evidence="2 3">
    <name type="scientific">Actinoplanes hulinensis</name>
    <dbReference type="NCBI Taxonomy" id="1144547"/>
    <lineage>
        <taxon>Bacteria</taxon>
        <taxon>Bacillati</taxon>
        <taxon>Actinomycetota</taxon>
        <taxon>Actinomycetes</taxon>
        <taxon>Micromonosporales</taxon>
        <taxon>Micromonosporaceae</taxon>
        <taxon>Actinoplanes</taxon>
    </lineage>
</organism>
<dbReference type="RefSeq" id="WP_220143952.1">
    <property type="nucleotide sequence ID" value="NZ_JAHXZI010000005.1"/>
</dbReference>
<evidence type="ECO:0000313" key="3">
    <source>
        <dbReference type="Proteomes" id="UP001519863"/>
    </source>
</evidence>
<protein>
    <submittedName>
        <fullName evidence="2">GNAT family N-acetyltransferase</fullName>
    </submittedName>
</protein>
<dbReference type="PROSITE" id="PS51186">
    <property type="entry name" value="GNAT"/>
    <property type="match status" value="1"/>
</dbReference>
<dbReference type="Proteomes" id="UP001519863">
    <property type="component" value="Unassembled WGS sequence"/>
</dbReference>
<dbReference type="InterPro" id="IPR000182">
    <property type="entry name" value="GNAT_dom"/>
</dbReference>
<name>A0ABS7B0I4_9ACTN</name>
<dbReference type="InterPro" id="IPR051531">
    <property type="entry name" value="N-acetyltransferase"/>
</dbReference>
<gene>
    <name evidence="2" type="ORF">KZ829_12175</name>
</gene>
<dbReference type="Pfam" id="PF13302">
    <property type="entry name" value="Acetyltransf_3"/>
    <property type="match status" value="1"/>
</dbReference>
<sequence>MYPVTLTGPRLTLREFRSDDLDASMAVVGDEEVVRTLSFDVRDRDTQAERLAQDIARARTSPRPEYYLAVTDSTDTLIGFARMGLGRDRSGELGYAIRHEDWGKGYATEAATLMIDFGFKTLNLHRIRAACGPGNHTSQRLLARLGFTPDGRIRNHVFTDGAWRDSVLYSLPNPEKDGELVREYVGTVKIQGQPKIHFRVFASSLDEARASAVERHGEGIISVWNEEDARRTR</sequence>
<keyword evidence="3" id="KW-1185">Reference proteome</keyword>
<evidence type="ECO:0000259" key="1">
    <source>
        <dbReference type="PROSITE" id="PS51186"/>
    </source>
</evidence>